<evidence type="ECO:0000256" key="5">
    <source>
        <dbReference type="ARBA" id="ARBA00022989"/>
    </source>
</evidence>
<evidence type="ECO:0000256" key="8">
    <source>
        <dbReference type="SAM" id="SignalP"/>
    </source>
</evidence>
<dbReference type="PANTHER" id="PTHR46730:SF1">
    <property type="entry name" value="PLAT DOMAIN-CONTAINING PROTEIN"/>
    <property type="match status" value="1"/>
</dbReference>
<dbReference type="Pfam" id="PF13385">
    <property type="entry name" value="Laminin_G_3"/>
    <property type="match status" value="2"/>
</dbReference>
<dbReference type="InterPro" id="IPR001791">
    <property type="entry name" value="Laminin_G"/>
</dbReference>
<feature type="domain" description="PKD" evidence="9">
    <location>
        <begin position="1269"/>
        <end position="1353"/>
    </location>
</feature>
<keyword evidence="11" id="KW-1185">Reference proteome</keyword>
<reference evidence="10 11" key="1">
    <citation type="submission" date="2021-03" db="EMBL/GenBank/DDBJ databases">
        <title>Sequencing the genomes of 1000 actinobacteria strains.</title>
        <authorList>
            <person name="Klenk H.-P."/>
        </authorList>
    </citation>
    <scope>NUCLEOTIDE SEQUENCE [LARGE SCALE GENOMIC DNA]</scope>
    <source>
        <strain evidence="10 11">DSM 13468</strain>
    </source>
</reference>
<dbReference type="InterPro" id="IPR022409">
    <property type="entry name" value="PKD/Chitinase_dom"/>
</dbReference>
<gene>
    <name evidence="10" type="ORF">JOF42_001107</name>
</gene>
<evidence type="ECO:0000256" key="7">
    <source>
        <dbReference type="ARBA" id="ARBA00023157"/>
    </source>
</evidence>
<evidence type="ECO:0000256" key="2">
    <source>
        <dbReference type="ARBA" id="ARBA00022692"/>
    </source>
</evidence>
<dbReference type="InterPro" id="IPR035986">
    <property type="entry name" value="PKD_dom_sf"/>
</dbReference>
<keyword evidence="4" id="KW-0677">Repeat</keyword>
<feature type="chain" id="PRO_5046071561" evidence="8">
    <location>
        <begin position="41"/>
        <end position="1571"/>
    </location>
</feature>
<dbReference type="InterPro" id="IPR006558">
    <property type="entry name" value="LamG-like"/>
</dbReference>
<evidence type="ECO:0000256" key="6">
    <source>
        <dbReference type="ARBA" id="ARBA00023136"/>
    </source>
</evidence>
<evidence type="ECO:0000259" key="9">
    <source>
        <dbReference type="PROSITE" id="PS50093"/>
    </source>
</evidence>
<dbReference type="InterPro" id="IPR011044">
    <property type="entry name" value="Quino_amine_DH_bsu"/>
</dbReference>
<dbReference type="SUPFAM" id="SSF50969">
    <property type="entry name" value="YVTN repeat-like/Quinoprotein amine dehydrogenase"/>
    <property type="match status" value="1"/>
</dbReference>
<dbReference type="SMART" id="SM00560">
    <property type="entry name" value="LamGL"/>
    <property type="match status" value="1"/>
</dbReference>
<evidence type="ECO:0000256" key="1">
    <source>
        <dbReference type="ARBA" id="ARBA00004141"/>
    </source>
</evidence>
<evidence type="ECO:0000256" key="3">
    <source>
        <dbReference type="ARBA" id="ARBA00022729"/>
    </source>
</evidence>
<dbReference type="InterPro" id="IPR000601">
    <property type="entry name" value="PKD_dom"/>
</dbReference>
<keyword evidence="3 8" id="KW-0732">Signal</keyword>
<evidence type="ECO:0000313" key="11">
    <source>
        <dbReference type="Proteomes" id="UP000703720"/>
    </source>
</evidence>
<keyword evidence="5" id="KW-1133">Transmembrane helix</keyword>
<name>A0ABS4WN38_9MICO</name>
<dbReference type="CDD" id="cd00146">
    <property type="entry name" value="PKD"/>
    <property type="match status" value="3"/>
</dbReference>
<dbReference type="InterPro" id="IPR013783">
    <property type="entry name" value="Ig-like_fold"/>
</dbReference>
<dbReference type="CDD" id="cd00110">
    <property type="entry name" value="LamG"/>
    <property type="match status" value="1"/>
</dbReference>
<evidence type="ECO:0000313" key="10">
    <source>
        <dbReference type="EMBL" id="MBP2377612.1"/>
    </source>
</evidence>
<comment type="subcellular location">
    <subcellularLocation>
        <location evidence="1">Membrane</location>
        <topology evidence="1">Multi-pass membrane protein</topology>
    </subcellularLocation>
</comment>
<evidence type="ECO:0000256" key="4">
    <source>
        <dbReference type="ARBA" id="ARBA00022737"/>
    </source>
</evidence>
<protein>
    <submittedName>
        <fullName evidence="10">PKD repeat protein</fullName>
    </submittedName>
</protein>
<sequence length="1571" mass="162676">MTRTARGADRLRRVIAAIATAATALAAIAFIALPAESASADTPGQPNTVTADVLPTWQINGVVWSQVVAGNTVYVTGSFTKARPPGVAVGGPGEIDANNVFAFDITTGNPVPNFSHSFDAQGLVVRVTPDGKTVYFGGDFTAVDGQARAHVAAFDVATGTMLDWAPRTDGQVRGFAFAGDTVYVGGNFRSSGGQPRSELAAWNTTSKTITSWAPAAAGDGFVWDMLMSPDSSRVIIGGSFTTLNGAAAYGMASLDTATGAALPWAATDKIKTAGLNGAISSLSTDGTQVYGTGYAFGAGASFEGTFAADPYTGQINWLNDCLGDTYASFPQGGVLYSVSHKHDCSVVGAFGDTNPRARWTKAIAESTTPTGGVITKKDAYGWDFTGMPYTEQLNWYPDLEFGTYTSARQAAWSVTGNANYVVLGGEFPKVNNVAQQGLVRFGKTNVSPHAVAPVYNAGLTPAPYSNESGVVRVPFTSVWDRDNATITYDVFRSPSVKIATFTRTDGRFWNLPSLSITDSGQTPGAQVRYQVRAKDADGNVQWSAWSPYVTVSSTPTATYRAAVRASGASHAWRLDETTGTRLYDDVGNAPGTATSLTLGSSGALLNDSNAAITSAGGSTPKMTTQDVSTATSAATVEAWVKTTNTKGGRIVGFGDSATGTSTSGLTDRVLYLDNSGRANFAINDGSYRTIYSRTAVNDGNWHHIVGTVGSEGMQLFVDGKRVDRDQARTSPKIYDGYWRIGADQTNGFTNKPTNAGLAGTIDDVAVYPSALTPADIQSHYLASGRSAAWTAAPTDVYGAAVSTDKPDLYWRLNETAAGTIVDSAAGGTTGNLAGTVTRGQTSAIGTGTATTFNGSTALVVAQEPWTAPTTYSAELWFKTTTNRGGTLIGFGNATSGLSTQYDRHVIMQNDGKVQFGSGQPQTTLVTPTAYNDGQWHHVVASQGADGMKLWLDTQLVGSNSMAGSENYRGYWRIGADKTWGSTSSNYIAGTLDEVAVYPSVLSEQRVRDHFAASGRTVPGRAPVAAFTSVTDKLKIDVDASTSTDADGGPLAYAWNFGDGTVTTGATASHVYAAGGTYTITLKVTDSTSLVNTLTRSVTVAPNQAPTAAISATADHLDVALDGSASSDPDGTIASYAWDFGDGTTGTGATTTHTYATAGDFTVTLTVKDDTGTTATKTRVVTTTLAPNQDPTAAFTTASNLLAVTLDATTSTDPDGTIGSYAWEFGDGGTASGATASHTYASAGTYTVKLTVTDNRGGTATVTHDVTVAPNQAPSAAFTTSVANLAVAVDGSGSADADGTVAAYAWDFGDGGTASGATSSHTYAAGGTYTVTLTVTDDRGATATTTRSVTVAAPQVWAQDAFTRTGTNGWGTATTTGGAWTMFPSSATALSKFAVNGTGGTVTLSAGNNYSASLAGSTPSTNTEERFSVAFNQPSTGGGYYFSALGRQIDNANDYRAKFRVASNGVVSLWLTKTIAGAETVISSTTVPGLTVTSADQLSVRFQVTGTNPTTLKAKVWRTATTEPTAWTLTTTDATASLQVPGYVGVNSYLSSSATAVPVVYTYDDFWAGPAQ</sequence>
<dbReference type="InterPro" id="IPR013320">
    <property type="entry name" value="ConA-like_dom_sf"/>
</dbReference>
<accession>A0ABS4WN38</accession>
<feature type="domain" description="PKD" evidence="9">
    <location>
        <begin position="1101"/>
        <end position="1187"/>
    </location>
</feature>
<keyword evidence="6" id="KW-0472">Membrane</keyword>
<dbReference type="PANTHER" id="PTHR46730">
    <property type="entry name" value="POLYCYSTIN-1"/>
    <property type="match status" value="1"/>
</dbReference>
<feature type="signal peptide" evidence="8">
    <location>
        <begin position="1"/>
        <end position="40"/>
    </location>
</feature>
<dbReference type="Proteomes" id="UP000703720">
    <property type="component" value="Unassembled WGS sequence"/>
</dbReference>
<dbReference type="EMBL" id="JAGIOA010000001">
    <property type="protein sequence ID" value="MBP2377612.1"/>
    <property type="molecule type" value="Genomic_DNA"/>
</dbReference>
<feature type="domain" description="PKD" evidence="9">
    <location>
        <begin position="1022"/>
        <end position="1099"/>
    </location>
</feature>
<dbReference type="RefSeq" id="WP_210096947.1">
    <property type="nucleotide sequence ID" value="NZ_BAAAIO010000001.1"/>
</dbReference>
<keyword evidence="7" id="KW-1015">Disulfide bond</keyword>
<dbReference type="Gene3D" id="2.60.120.200">
    <property type="match status" value="2"/>
</dbReference>
<dbReference type="PROSITE" id="PS50093">
    <property type="entry name" value="PKD"/>
    <property type="match status" value="4"/>
</dbReference>
<proteinExistence type="predicted"/>
<dbReference type="Gene3D" id="2.60.40.10">
    <property type="entry name" value="Immunoglobulins"/>
    <property type="match status" value="4"/>
</dbReference>
<dbReference type="SUPFAM" id="SSF49899">
    <property type="entry name" value="Concanavalin A-like lectins/glucanases"/>
    <property type="match status" value="2"/>
</dbReference>
<keyword evidence="2" id="KW-0812">Transmembrane</keyword>
<dbReference type="SUPFAM" id="SSF49299">
    <property type="entry name" value="PKD domain"/>
    <property type="match status" value="4"/>
</dbReference>
<feature type="domain" description="PKD" evidence="9">
    <location>
        <begin position="1186"/>
        <end position="1267"/>
    </location>
</feature>
<dbReference type="Pfam" id="PF18911">
    <property type="entry name" value="PKD_4"/>
    <property type="match status" value="4"/>
</dbReference>
<organism evidence="10 11">
    <name type="scientific">Microbacterium phyllosphaerae</name>
    <dbReference type="NCBI Taxonomy" id="124798"/>
    <lineage>
        <taxon>Bacteria</taxon>
        <taxon>Bacillati</taxon>
        <taxon>Actinomycetota</taxon>
        <taxon>Actinomycetes</taxon>
        <taxon>Micrococcales</taxon>
        <taxon>Microbacteriaceae</taxon>
        <taxon>Microbacterium</taxon>
    </lineage>
</organism>
<comment type="caution">
    <text evidence="10">The sequence shown here is derived from an EMBL/GenBank/DDBJ whole genome shotgun (WGS) entry which is preliminary data.</text>
</comment>
<dbReference type="SMART" id="SM00089">
    <property type="entry name" value="PKD"/>
    <property type="match status" value="4"/>
</dbReference>